<dbReference type="EMBL" id="RBNI01012707">
    <property type="protein sequence ID" value="RUP42691.1"/>
    <property type="molecule type" value="Genomic_DNA"/>
</dbReference>
<evidence type="ECO:0000256" key="10">
    <source>
        <dbReference type="ARBA" id="ARBA00044881"/>
    </source>
</evidence>
<dbReference type="PANTHER" id="PTHR23512:SF3">
    <property type="entry name" value="MAJOR FACILITATOR SUPERFAMILY DOMAIN-CONTAINING PROTEIN 1"/>
    <property type="match status" value="1"/>
</dbReference>
<evidence type="ECO:0000256" key="12">
    <source>
        <dbReference type="ARBA" id="ARBA00044891"/>
    </source>
</evidence>
<evidence type="ECO:0000256" key="8">
    <source>
        <dbReference type="ARBA" id="ARBA00044876"/>
    </source>
</evidence>
<keyword evidence="5 25" id="KW-1133">Transmembrane helix</keyword>
<evidence type="ECO:0000256" key="25">
    <source>
        <dbReference type="SAM" id="Phobius"/>
    </source>
</evidence>
<evidence type="ECO:0000256" key="22">
    <source>
        <dbReference type="ARBA" id="ARBA00045018"/>
    </source>
</evidence>
<evidence type="ECO:0000256" key="1">
    <source>
        <dbReference type="ARBA" id="ARBA00004155"/>
    </source>
</evidence>
<evidence type="ECO:0000256" key="15">
    <source>
        <dbReference type="ARBA" id="ARBA00044899"/>
    </source>
</evidence>
<gene>
    <name evidence="26" type="ORF">BC936DRAFT_138216</name>
</gene>
<evidence type="ECO:0000256" key="20">
    <source>
        <dbReference type="ARBA" id="ARBA00044924"/>
    </source>
</evidence>
<organism evidence="26 27">
    <name type="scientific">Jimgerdemannia flammicorona</name>
    <dbReference type="NCBI Taxonomy" id="994334"/>
    <lineage>
        <taxon>Eukaryota</taxon>
        <taxon>Fungi</taxon>
        <taxon>Fungi incertae sedis</taxon>
        <taxon>Mucoromycota</taxon>
        <taxon>Mucoromycotina</taxon>
        <taxon>Endogonomycetes</taxon>
        <taxon>Endogonales</taxon>
        <taxon>Endogonaceae</taxon>
        <taxon>Jimgerdemannia</taxon>
    </lineage>
</organism>
<comment type="catalytic activity">
    <reaction evidence="15">
        <text>L-arginyl-L-alpha-amino acid(out) = L-arginyl-L-alpha-amino acid(in)</text>
        <dbReference type="Rhea" id="RHEA:79371"/>
        <dbReference type="ChEBI" id="CHEBI:84315"/>
    </reaction>
</comment>
<keyword evidence="27" id="KW-1185">Reference proteome</keyword>
<evidence type="ECO:0000256" key="3">
    <source>
        <dbReference type="ARBA" id="ARBA00022448"/>
    </source>
</evidence>
<dbReference type="PANTHER" id="PTHR23512">
    <property type="entry name" value="MAJOR FACILITATOR SUPERFAMILY DOMAIN-CONTAINING PROTEIN 1"/>
    <property type="match status" value="1"/>
</dbReference>
<comment type="caution">
    <text evidence="26">The sequence shown here is derived from an EMBL/GenBank/DDBJ whole genome shotgun (WGS) entry which is preliminary data.</text>
</comment>
<feature type="transmembrane region" description="Helical" evidence="25">
    <location>
        <begin position="278"/>
        <end position="298"/>
    </location>
</feature>
<evidence type="ECO:0000313" key="27">
    <source>
        <dbReference type="Proteomes" id="UP000268093"/>
    </source>
</evidence>
<proteinExistence type="inferred from homology"/>
<dbReference type="Proteomes" id="UP000268093">
    <property type="component" value="Unassembled WGS sequence"/>
</dbReference>
<feature type="transmembrane region" description="Helical" evidence="25">
    <location>
        <begin position="155"/>
        <end position="174"/>
    </location>
</feature>
<evidence type="ECO:0000256" key="7">
    <source>
        <dbReference type="ARBA" id="ARBA00023228"/>
    </source>
</evidence>
<keyword evidence="3" id="KW-0813">Transport</keyword>
<dbReference type="InterPro" id="IPR036259">
    <property type="entry name" value="MFS_trans_sf"/>
</dbReference>
<dbReference type="InterPro" id="IPR052187">
    <property type="entry name" value="MFSD1"/>
</dbReference>
<name>A0A433CVH9_9FUNG</name>
<comment type="subunit">
    <text evidence="24">Homodimer. Interacts with lysosomal protein GLMP (via lumenal domain); the interaction starts while both proteins are still in the endoplasmic reticulum and is required for stabilization of MFSD1 in lysosomes but has no direct effect on its targeting to lysosomes or transporter activity.</text>
</comment>
<dbReference type="Gene3D" id="1.20.1250.20">
    <property type="entry name" value="MFS general substrate transporter like domains"/>
    <property type="match status" value="2"/>
</dbReference>
<comment type="catalytic activity">
    <reaction evidence="19">
        <text>L-alanyl-L-lysine(out) = L-alanyl-L-lysine(in)</text>
        <dbReference type="Rhea" id="RHEA:79415"/>
        <dbReference type="ChEBI" id="CHEBI:192470"/>
    </reaction>
</comment>
<comment type="catalytic activity">
    <reaction evidence="14">
        <text>L-aspartyl-L-lysine(out) = L-aspartyl-L-lysine(in)</text>
        <dbReference type="Rhea" id="RHEA:79411"/>
        <dbReference type="ChEBI" id="CHEBI:229953"/>
    </reaction>
</comment>
<comment type="catalytic activity">
    <reaction evidence="16">
        <text>L-lysyl-L-lysine(out) = L-lysyl-L-lysine(in)</text>
        <dbReference type="Rhea" id="RHEA:79403"/>
        <dbReference type="ChEBI" id="CHEBI:229956"/>
    </reaction>
</comment>
<evidence type="ECO:0000256" key="23">
    <source>
        <dbReference type="ARBA" id="ARBA00045709"/>
    </source>
</evidence>
<reference evidence="26 27" key="1">
    <citation type="journal article" date="2018" name="New Phytol.">
        <title>Phylogenomics of Endogonaceae and evolution of mycorrhizas within Mucoromycota.</title>
        <authorList>
            <person name="Chang Y."/>
            <person name="Desiro A."/>
            <person name="Na H."/>
            <person name="Sandor L."/>
            <person name="Lipzen A."/>
            <person name="Clum A."/>
            <person name="Barry K."/>
            <person name="Grigoriev I.V."/>
            <person name="Martin F.M."/>
            <person name="Stajich J.E."/>
            <person name="Smith M.E."/>
            <person name="Bonito G."/>
            <person name="Spatafora J.W."/>
        </authorList>
    </citation>
    <scope>NUCLEOTIDE SEQUENCE [LARGE SCALE GENOMIC DNA]</scope>
    <source>
        <strain evidence="26 27">GMNB39</strain>
    </source>
</reference>
<comment type="catalytic activity">
    <reaction evidence="9">
        <text>L-histidyl-glycine(out) = L-histidyl-glycine(in)</text>
        <dbReference type="Rhea" id="RHEA:79395"/>
        <dbReference type="ChEBI" id="CHEBI:229957"/>
    </reaction>
</comment>
<protein>
    <recommendedName>
        <fullName evidence="21">Lysosomal dipeptide transporter MFSD1</fullName>
    </recommendedName>
    <alternativeName>
        <fullName evidence="22">Major facilitator superfamily domain-containing protein 1</fullName>
    </alternativeName>
</protein>
<evidence type="ECO:0000256" key="13">
    <source>
        <dbReference type="ARBA" id="ARBA00044893"/>
    </source>
</evidence>
<dbReference type="SUPFAM" id="SSF103473">
    <property type="entry name" value="MFS general substrate transporter"/>
    <property type="match status" value="1"/>
</dbReference>
<evidence type="ECO:0000256" key="9">
    <source>
        <dbReference type="ARBA" id="ARBA00044878"/>
    </source>
</evidence>
<evidence type="ECO:0000256" key="18">
    <source>
        <dbReference type="ARBA" id="ARBA00044912"/>
    </source>
</evidence>
<feature type="transmembrane region" description="Helical" evidence="25">
    <location>
        <begin position="398"/>
        <end position="419"/>
    </location>
</feature>
<comment type="subcellular location">
    <subcellularLocation>
        <location evidence="1">Lysosome membrane</location>
        <topology evidence="1">Multi-pass membrane protein</topology>
    </subcellularLocation>
</comment>
<feature type="transmembrane region" description="Helical" evidence="25">
    <location>
        <begin position="115"/>
        <end position="135"/>
    </location>
</feature>
<comment type="similarity">
    <text evidence="2">Belongs to the major facilitator superfamily.</text>
</comment>
<evidence type="ECO:0000256" key="17">
    <source>
        <dbReference type="ARBA" id="ARBA00044903"/>
    </source>
</evidence>
<comment type="catalytic activity">
    <reaction evidence="18">
        <text>L-histidyl-L-alpha-amino acid(out) = L-histidyl-L-alpha-amino acid(in)</text>
        <dbReference type="Rhea" id="RHEA:79379"/>
        <dbReference type="ChEBI" id="CHEBI:229964"/>
    </reaction>
</comment>
<comment type="catalytic activity">
    <reaction evidence="17">
        <text>L-arginyl-glycine(out) = L-arginyl-glycine(in)</text>
        <dbReference type="Rhea" id="RHEA:79391"/>
        <dbReference type="ChEBI" id="CHEBI:229955"/>
    </reaction>
</comment>
<evidence type="ECO:0000256" key="4">
    <source>
        <dbReference type="ARBA" id="ARBA00022692"/>
    </source>
</evidence>
<evidence type="ECO:0000256" key="16">
    <source>
        <dbReference type="ARBA" id="ARBA00044900"/>
    </source>
</evidence>
<keyword evidence="4 25" id="KW-0812">Transmembrane</keyword>
<comment type="catalytic activity">
    <reaction evidence="12">
        <text>L-lysyl-L-alpha-amino acid(out) = L-lysyl-L-alpha-amino acid(in)</text>
        <dbReference type="Rhea" id="RHEA:79387"/>
        <dbReference type="ChEBI" id="CHEBI:229965"/>
    </reaction>
</comment>
<feature type="transmembrane region" description="Helical" evidence="25">
    <location>
        <begin position="431"/>
        <end position="453"/>
    </location>
</feature>
<sequence>MNIDSNHSIRLVDWSAISHVCGGLSAYQIVCSFIVYDCVLGPIAICRCTEQIRPHSTSFNPIPIMTQEQPAVTRWHSETIDELRLLLGSPSSSVEIHDNPSYPHPLSKRISPRHWVVLILACLLMFGSSYCYELPAAINTHLNQRLGGDYELWQYQFNLLFTVASLPNLVLPLLGGVAIDRFGSDAMLCVLTVFVCLGQAIFALGVSLPSFPVMLAGRLVFGIGGPSLEVAQGKVITDWFSNRALAFAMGIALTFNRIATATNYIISPWLYTLVGEVGVCWVGFGLCIASAVCMLVTLKLDRARSRIEVGVVVDSAFGADEKFEWNELGRFSLSFWLLCCVCVALYVQSIPDLLSSVFSPLCGILIDQHGYRGTILPFSGVTITFSHLLLGLTTLTPVLPLVILGFAYSFFAAALWPCIPVLVRQNQLGTAYGLATVALNLALTGFPVVVAWLSTRDEDNDTGDWVAVEIGFAGLAAIGTTIAVVLCAMDWGNGGRLDKVGCEEEECEDATTVVAEGFDGWAVNYHGQGARTYGSS</sequence>
<evidence type="ECO:0000256" key="19">
    <source>
        <dbReference type="ARBA" id="ARBA00044919"/>
    </source>
</evidence>
<comment type="function">
    <text evidence="23">Lysosomal dipeptide uniporter that selectively exports lysine, arginine or histidine-containing dipeptides with a net positive charge from the lysosome lumen into the cytosol. Could play a role in a specific type of protein O-glycosylation indirectly regulating macrophages migration and tissue invasion. Also essential for liver homeostasis.</text>
</comment>
<dbReference type="Pfam" id="PF07690">
    <property type="entry name" value="MFS_1"/>
    <property type="match status" value="1"/>
</dbReference>
<evidence type="ECO:0000256" key="24">
    <source>
        <dbReference type="ARBA" id="ARBA00046376"/>
    </source>
</evidence>
<accession>A0A433CVH9</accession>
<comment type="catalytic activity">
    <reaction evidence="11">
        <text>L-alpha-aminoacyl-L-histidine(out) = L-alpha-aminoacyl-L-histidine(in)</text>
        <dbReference type="Rhea" id="RHEA:79375"/>
        <dbReference type="ChEBI" id="CHEBI:229967"/>
    </reaction>
</comment>
<evidence type="ECO:0000256" key="11">
    <source>
        <dbReference type="ARBA" id="ARBA00044884"/>
    </source>
</evidence>
<dbReference type="AlphaFoldDB" id="A0A433CVH9"/>
<dbReference type="GO" id="GO:0022857">
    <property type="term" value="F:transmembrane transporter activity"/>
    <property type="evidence" value="ECO:0007669"/>
    <property type="project" value="InterPro"/>
</dbReference>
<evidence type="ECO:0000313" key="26">
    <source>
        <dbReference type="EMBL" id="RUP42691.1"/>
    </source>
</evidence>
<evidence type="ECO:0000256" key="14">
    <source>
        <dbReference type="ARBA" id="ARBA00044898"/>
    </source>
</evidence>
<keyword evidence="6 25" id="KW-0472">Membrane</keyword>
<comment type="catalytic activity">
    <reaction evidence="8">
        <text>L-lysyl-L-alanine(out) = L-lysyl-L-alanine(in)</text>
        <dbReference type="Rhea" id="RHEA:79399"/>
        <dbReference type="ChEBI" id="CHEBI:229954"/>
    </reaction>
</comment>
<dbReference type="OrthoDB" id="424834at2759"/>
<comment type="catalytic activity">
    <reaction evidence="20">
        <text>L-lysyl-glycine(out) = L-lysyl-glycine(in)</text>
        <dbReference type="Rhea" id="RHEA:79407"/>
        <dbReference type="ChEBI" id="CHEBI:191202"/>
    </reaction>
</comment>
<evidence type="ECO:0000256" key="6">
    <source>
        <dbReference type="ARBA" id="ARBA00023136"/>
    </source>
</evidence>
<evidence type="ECO:0000256" key="5">
    <source>
        <dbReference type="ARBA" id="ARBA00022989"/>
    </source>
</evidence>
<feature type="transmembrane region" description="Helical" evidence="25">
    <location>
        <begin position="331"/>
        <end position="350"/>
    </location>
</feature>
<comment type="catalytic activity">
    <reaction evidence="10">
        <text>L-alpha-aminoacyl-L-arginine(out) = L-alpha-aminoacyl-L-arginine(in)</text>
        <dbReference type="Rhea" id="RHEA:79367"/>
        <dbReference type="ChEBI" id="CHEBI:229968"/>
    </reaction>
</comment>
<comment type="catalytic activity">
    <reaction evidence="13">
        <text>L-alpha-aminoacyl-L-lysine(out) = L-alpha-aminoacyl-L-lysine(in)</text>
        <dbReference type="Rhea" id="RHEA:79383"/>
        <dbReference type="ChEBI" id="CHEBI:229966"/>
    </reaction>
</comment>
<keyword evidence="7" id="KW-0458">Lysosome</keyword>
<evidence type="ECO:0000256" key="2">
    <source>
        <dbReference type="ARBA" id="ARBA00008335"/>
    </source>
</evidence>
<feature type="transmembrane region" description="Helical" evidence="25">
    <location>
        <begin position="465"/>
        <end position="489"/>
    </location>
</feature>
<feature type="transmembrane region" description="Helical" evidence="25">
    <location>
        <begin position="186"/>
        <end position="205"/>
    </location>
</feature>
<evidence type="ECO:0000256" key="21">
    <source>
        <dbReference type="ARBA" id="ARBA00044985"/>
    </source>
</evidence>
<dbReference type="InterPro" id="IPR011701">
    <property type="entry name" value="MFS"/>
</dbReference>